<protein>
    <submittedName>
        <fullName evidence="1">Uncharacterized protein</fullName>
    </submittedName>
</protein>
<dbReference type="AlphaFoldDB" id="A0A813HN70"/>
<proteinExistence type="predicted"/>
<name>A0A813HN70_POLGL</name>
<evidence type="ECO:0000313" key="2">
    <source>
        <dbReference type="Proteomes" id="UP000654075"/>
    </source>
</evidence>
<sequence>MQAPAVQTTWSMQAPAVPASWSMQAPATPQRVSHDCSRSRPGAAASDDAHAWKQRQLRHRTLAGQGEFGCGRPAPPNIITVAEVADALFGSSVWRAKKFFGQLSDHECVKRRGRPFLAIALHKSDAYNCATFYPPQSSRPDPKKSGAAGVFCFSLMVPFGYEPQLLAWQYRNGVSIFGCDGFAVYSNTTVQLAPNLVSRVVDSNLHCDYGGDSNSALNAWIFMAVWRQVIIDADYLNFPWTVKVDPDAVFFPNRLRPLLREHQGSGYINNCKYGMHGPIEVLERRAVDALAEDYSKSWDGKAPKRCATEQHFGQYGEDMFMDQCLSNILK</sequence>
<accession>A0A813HN70</accession>
<keyword evidence="2" id="KW-1185">Reference proteome</keyword>
<comment type="caution">
    <text evidence="1">The sequence shown here is derived from an EMBL/GenBank/DDBJ whole genome shotgun (WGS) entry which is preliminary data.</text>
</comment>
<gene>
    <name evidence="1" type="ORF">PGLA1383_LOCUS54734</name>
</gene>
<evidence type="ECO:0000313" key="1">
    <source>
        <dbReference type="EMBL" id="CAE8639721.1"/>
    </source>
</evidence>
<dbReference type="Proteomes" id="UP000654075">
    <property type="component" value="Unassembled WGS sequence"/>
</dbReference>
<dbReference type="OrthoDB" id="405903at2759"/>
<reference evidence="1" key="1">
    <citation type="submission" date="2021-02" db="EMBL/GenBank/DDBJ databases">
        <authorList>
            <person name="Dougan E. K."/>
            <person name="Rhodes N."/>
            <person name="Thang M."/>
            <person name="Chan C."/>
        </authorList>
    </citation>
    <scope>NUCLEOTIDE SEQUENCE</scope>
</reference>
<feature type="non-terminal residue" evidence="1">
    <location>
        <position position="1"/>
    </location>
</feature>
<dbReference type="EMBL" id="CAJNNV010032352">
    <property type="protein sequence ID" value="CAE8639721.1"/>
    <property type="molecule type" value="Genomic_DNA"/>
</dbReference>
<organism evidence="1 2">
    <name type="scientific">Polarella glacialis</name>
    <name type="common">Dinoflagellate</name>
    <dbReference type="NCBI Taxonomy" id="89957"/>
    <lineage>
        <taxon>Eukaryota</taxon>
        <taxon>Sar</taxon>
        <taxon>Alveolata</taxon>
        <taxon>Dinophyceae</taxon>
        <taxon>Suessiales</taxon>
        <taxon>Suessiaceae</taxon>
        <taxon>Polarella</taxon>
    </lineage>
</organism>